<organism evidence="2 3">
    <name type="scientific">Tropicimonas omnivorans</name>
    <dbReference type="NCBI Taxonomy" id="3075590"/>
    <lineage>
        <taxon>Bacteria</taxon>
        <taxon>Pseudomonadati</taxon>
        <taxon>Pseudomonadota</taxon>
        <taxon>Alphaproteobacteria</taxon>
        <taxon>Rhodobacterales</taxon>
        <taxon>Roseobacteraceae</taxon>
        <taxon>Tropicimonas</taxon>
    </lineage>
</organism>
<reference evidence="2 3" key="1">
    <citation type="submission" date="2023-09" db="EMBL/GenBank/DDBJ databases">
        <authorList>
            <person name="Rey-Velasco X."/>
        </authorList>
    </citation>
    <scope>NUCLEOTIDE SEQUENCE [LARGE SCALE GENOMIC DNA]</scope>
    <source>
        <strain evidence="2 3">F158</strain>
    </source>
</reference>
<evidence type="ECO:0000313" key="3">
    <source>
        <dbReference type="Proteomes" id="UP001265259"/>
    </source>
</evidence>
<dbReference type="EMBL" id="JAVRHL010000001">
    <property type="protein sequence ID" value="MDT0681833.1"/>
    <property type="molecule type" value="Genomic_DNA"/>
</dbReference>
<dbReference type="Pfam" id="PF05258">
    <property type="entry name" value="DciA"/>
    <property type="match status" value="1"/>
</dbReference>
<dbReference type="PIRSF" id="PIRSF032064">
    <property type="entry name" value="UCP032064"/>
    <property type="match status" value="1"/>
</dbReference>
<dbReference type="InterPro" id="IPR010593">
    <property type="entry name" value="DUF1159"/>
</dbReference>
<evidence type="ECO:0000256" key="1">
    <source>
        <dbReference type="SAM" id="MobiDB-lite"/>
    </source>
</evidence>
<comment type="caution">
    <text evidence="2">The sequence shown here is derived from an EMBL/GenBank/DDBJ whole genome shotgun (WGS) entry which is preliminary data.</text>
</comment>
<evidence type="ECO:0000313" key="2">
    <source>
        <dbReference type="EMBL" id="MDT0681833.1"/>
    </source>
</evidence>
<accession>A0ABU3DDN1</accession>
<dbReference type="RefSeq" id="WP_311689594.1">
    <property type="nucleotide sequence ID" value="NZ_JAVRHL010000001.1"/>
</dbReference>
<feature type="region of interest" description="Disordered" evidence="1">
    <location>
        <begin position="1"/>
        <end position="29"/>
    </location>
</feature>
<protein>
    <submittedName>
        <fullName evidence="2">DciA family protein</fullName>
    </submittedName>
</protein>
<feature type="region of interest" description="Disordered" evidence="1">
    <location>
        <begin position="117"/>
        <end position="153"/>
    </location>
</feature>
<name>A0ABU3DDN1_9RHOB</name>
<sequence length="179" mass="19274">MAPKDPKTTQPRRRGKFRQASSLVASDVRRAGESRGFANTRLLTHWPEIAGAEIAAIARPVSVDYGRGQLGATLTLLTTGAQAPLLQMQEPRLREKINACYGYAAIKRIRITQTAPTGFAEGRPDFAPQRPKQAPRPDPATLQAAEAAASGTKDEGLKAALAMLGANVLGQTKHQRRPQ</sequence>
<dbReference type="Proteomes" id="UP001265259">
    <property type="component" value="Unassembled WGS sequence"/>
</dbReference>
<gene>
    <name evidence="2" type="ORF">RM543_03975</name>
</gene>
<dbReference type="InterPro" id="IPR007922">
    <property type="entry name" value="DciA-like"/>
</dbReference>
<proteinExistence type="predicted"/>
<keyword evidence="3" id="KW-1185">Reference proteome</keyword>